<dbReference type="EMBL" id="JXAK01000003">
    <property type="protein sequence ID" value="KIL42052.1"/>
    <property type="molecule type" value="Genomic_DNA"/>
</dbReference>
<evidence type="ECO:0008006" key="3">
    <source>
        <dbReference type="Google" id="ProtNLM"/>
    </source>
</evidence>
<evidence type="ECO:0000313" key="2">
    <source>
        <dbReference type="Proteomes" id="UP000031967"/>
    </source>
</evidence>
<accession>A0ABR5AM76</accession>
<proteinExistence type="predicted"/>
<reference evidence="1 2" key="1">
    <citation type="submission" date="2014-12" db="EMBL/GenBank/DDBJ databases">
        <title>Draft genome sequence of Paenibacillus kamchatkensis strain B-2647.</title>
        <authorList>
            <person name="Karlyshev A.V."/>
            <person name="Kudryashova E.B."/>
        </authorList>
    </citation>
    <scope>NUCLEOTIDE SEQUENCE [LARGE SCALE GENOMIC DNA]</scope>
    <source>
        <strain evidence="1 2">VKM B-2647</strain>
    </source>
</reference>
<keyword evidence="2" id="KW-1185">Reference proteome</keyword>
<organism evidence="1 2">
    <name type="scientific">Gordoniibacillus kamchatkensis</name>
    <dbReference type="NCBI Taxonomy" id="1590651"/>
    <lineage>
        <taxon>Bacteria</taxon>
        <taxon>Bacillati</taxon>
        <taxon>Bacillota</taxon>
        <taxon>Bacilli</taxon>
        <taxon>Bacillales</taxon>
        <taxon>Paenibacillaceae</taxon>
        <taxon>Gordoniibacillus</taxon>
    </lineage>
</organism>
<evidence type="ECO:0000313" key="1">
    <source>
        <dbReference type="EMBL" id="KIL42052.1"/>
    </source>
</evidence>
<name>A0ABR5AM76_9BACL</name>
<gene>
    <name evidence="1" type="ORF">SD70_02380</name>
</gene>
<comment type="caution">
    <text evidence="1">The sequence shown here is derived from an EMBL/GenBank/DDBJ whole genome shotgun (WGS) entry which is preliminary data.</text>
</comment>
<dbReference type="Proteomes" id="UP000031967">
    <property type="component" value="Unassembled WGS sequence"/>
</dbReference>
<protein>
    <recommendedName>
        <fullName evidence="3">Plasmid replication protein RepL domain-containing protein</fullName>
    </recommendedName>
</protein>
<sequence>MSRSRIVINDDTGEIISKHKSDRFAMKFTEVWRYVYKSNLFTAAEERVLNRLAEYLQMNTNAIVNPNGSIMTVEDMARNIRMDRSDIRKYLRQLVRKNALGVWKSGYDETYFMNPFLYVKGKIEPWLYERFEEEFGAKAVKSNEGKRFKAGKKLTSLVAAV</sequence>